<evidence type="ECO:0000313" key="10">
    <source>
        <dbReference type="EMBL" id="TCL33011.1"/>
    </source>
</evidence>
<dbReference type="Proteomes" id="UP000295063">
    <property type="component" value="Unassembled WGS sequence"/>
</dbReference>
<gene>
    <name evidence="10" type="ORF">EV210_11988</name>
</gene>
<evidence type="ECO:0000259" key="8">
    <source>
        <dbReference type="PROSITE" id="PS50110"/>
    </source>
</evidence>
<dbReference type="PROSITE" id="PS51755">
    <property type="entry name" value="OMPR_PHOB"/>
    <property type="match status" value="1"/>
</dbReference>
<evidence type="ECO:0000256" key="2">
    <source>
        <dbReference type="ARBA" id="ARBA00023012"/>
    </source>
</evidence>
<dbReference type="GO" id="GO:0000156">
    <property type="term" value="F:phosphorelay response regulator activity"/>
    <property type="evidence" value="ECO:0007669"/>
    <property type="project" value="TreeGrafter"/>
</dbReference>
<evidence type="ECO:0000313" key="11">
    <source>
        <dbReference type="Proteomes" id="UP000295063"/>
    </source>
</evidence>
<dbReference type="PROSITE" id="PS50110">
    <property type="entry name" value="RESPONSE_REGULATORY"/>
    <property type="match status" value="1"/>
</dbReference>
<sequence>MKLLLVDDEKNLTEALSYLLKKNGFVVDVASDGETGIEMACTGSYDIIILDRMLPGQDGLSVLQEFRSLGHDTPVMILTAKDTPEDRAEGLNAGADDYLVKPFFTVELLARVNALARRRSKIMVENILTADDLVFDPQRGQVTKSEETIQLTLKESQLLELLIRNHGLVVTKERILEKVWGYNSDTEENTINIYIHYLRKKLNISNLKTVRGVGYYLQKQNIAKAAN</sequence>
<dbReference type="PANTHER" id="PTHR48111">
    <property type="entry name" value="REGULATOR OF RPOS"/>
    <property type="match status" value="1"/>
</dbReference>
<dbReference type="Gene3D" id="1.10.10.10">
    <property type="entry name" value="Winged helix-like DNA-binding domain superfamily/Winged helix DNA-binding domain"/>
    <property type="match status" value="1"/>
</dbReference>
<dbReference type="InterPro" id="IPR001867">
    <property type="entry name" value="OmpR/PhoB-type_DNA-bd"/>
</dbReference>
<dbReference type="RefSeq" id="WP_132083265.1">
    <property type="nucleotide sequence ID" value="NZ_SLUI01000019.1"/>
</dbReference>
<dbReference type="InterPro" id="IPR036388">
    <property type="entry name" value="WH-like_DNA-bd_sf"/>
</dbReference>
<evidence type="ECO:0000259" key="9">
    <source>
        <dbReference type="PROSITE" id="PS51755"/>
    </source>
</evidence>
<dbReference type="SUPFAM" id="SSF52172">
    <property type="entry name" value="CheY-like"/>
    <property type="match status" value="1"/>
</dbReference>
<keyword evidence="3" id="KW-0805">Transcription regulation</keyword>
<dbReference type="CDD" id="cd00383">
    <property type="entry name" value="trans_reg_C"/>
    <property type="match status" value="1"/>
</dbReference>
<feature type="DNA-binding region" description="OmpR/PhoB-type" evidence="7">
    <location>
        <begin position="125"/>
        <end position="219"/>
    </location>
</feature>
<evidence type="ECO:0000256" key="5">
    <source>
        <dbReference type="ARBA" id="ARBA00023163"/>
    </source>
</evidence>
<dbReference type="Gene3D" id="6.10.250.690">
    <property type="match status" value="1"/>
</dbReference>
<keyword evidence="2" id="KW-0902">Two-component regulatory system</keyword>
<dbReference type="PANTHER" id="PTHR48111:SF22">
    <property type="entry name" value="REGULATOR OF RPOS"/>
    <property type="match status" value="1"/>
</dbReference>
<feature type="domain" description="OmpR/PhoB-type" evidence="9">
    <location>
        <begin position="125"/>
        <end position="219"/>
    </location>
</feature>
<evidence type="ECO:0000256" key="1">
    <source>
        <dbReference type="ARBA" id="ARBA00022553"/>
    </source>
</evidence>
<dbReference type="GO" id="GO:0032993">
    <property type="term" value="C:protein-DNA complex"/>
    <property type="evidence" value="ECO:0007669"/>
    <property type="project" value="TreeGrafter"/>
</dbReference>
<keyword evidence="1 6" id="KW-0597">Phosphoprotein</keyword>
<dbReference type="InterPro" id="IPR011006">
    <property type="entry name" value="CheY-like_superfamily"/>
</dbReference>
<dbReference type="GO" id="GO:0006355">
    <property type="term" value="P:regulation of DNA-templated transcription"/>
    <property type="evidence" value="ECO:0007669"/>
    <property type="project" value="InterPro"/>
</dbReference>
<dbReference type="EMBL" id="SLUI01000019">
    <property type="protein sequence ID" value="TCL33011.1"/>
    <property type="molecule type" value="Genomic_DNA"/>
</dbReference>
<evidence type="ECO:0000256" key="4">
    <source>
        <dbReference type="ARBA" id="ARBA00023125"/>
    </source>
</evidence>
<dbReference type="InterPro" id="IPR001789">
    <property type="entry name" value="Sig_transdc_resp-reg_receiver"/>
</dbReference>
<dbReference type="InterPro" id="IPR039420">
    <property type="entry name" value="WalR-like"/>
</dbReference>
<dbReference type="InterPro" id="IPR016032">
    <property type="entry name" value="Sig_transdc_resp-reg_C-effctor"/>
</dbReference>
<dbReference type="FunFam" id="3.40.50.2300:FF:000001">
    <property type="entry name" value="DNA-binding response regulator PhoB"/>
    <property type="match status" value="1"/>
</dbReference>
<keyword evidence="11" id="KW-1185">Reference proteome</keyword>
<reference evidence="10 11" key="1">
    <citation type="submission" date="2019-03" db="EMBL/GenBank/DDBJ databases">
        <title>Genomic Encyclopedia of Type Strains, Phase IV (KMG-IV): sequencing the most valuable type-strain genomes for metagenomic binning, comparative biology and taxonomic classification.</title>
        <authorList>
            <person name="Goeker M."/>
        </authorList>
    </citation>
    <scope>NUCLEOTIDE SEQUENCE [LARGE SCALE GENOMIC DNA]</scope>
    <source>
        <strain evidence="10 11">DSM 15969</strain>
    </source>
</reference>
<protein>
    <submittedName>
        <fullName evidence="10">DNA-binding response OmpR family regulator</fullName>
    </submittedName>
</protein>
<dbReference type="SMART" id="SM00448">
    <property type="entry name" value="REC"/>
    <property type="match status" value="1"/>
</dbReference>
<organism evidence="10 11">
    <name type="scientific">Anaerospora hongkongensis</name>
    <dbReference type="NCBI Taxonomy" id="244830"/>
    <lineage>
        <taxon>Bacteria</taxon>
        <taxon>Bacillati</taxon>
        <taxon>Bacillota</taxon>
        <taxon>Negativicutes</taxon>
        <taxon>Selenomonadales</taxon>
        <taxon>Sporomusaceae</taxon>
        <taxon>Anaerospora</taxon>
    </lineage>
</organism>
<dbReference type="OrthoDB" id="2373414at2"/>
<keyword evidence="5" id="KW-0804">Transcription</keyword>
<evidence type="ECO:0000256" key="3">
    <source>
        <dbReference type="ARBA" id="ARBA00023015"/>
    </source>
</evidence>
<accession>A0A4R1PNR8</accession>
<proteinExistence type="predicted"/>
<feature type="modified residue" description="4-aspartylphosphate" evidence="6">
    <location>
        <position position="51"/>
    </location>
</feature>
<name>A0A4R1PNR8_9FIRM</name>
<dbReference type="Gene3D" id="3.40.50.2300">
    <property type="match status" value="1"/>
</dbReference>
<dbReference type="GO" id="GO:0005829">
    <property type="term" value="C:cytosol"/>
    <property type="evidence" value="ECO:0007669"/>
    <property type="project" value="TreeGrafter"/>
</dbReference>
<dbReference type="Pfam" id="PF00486">
    <property type="entry name" value="Trans_reg_C"/>
    <property type="match status" value="1"/>
</dbReference>
<keyword evidence="4 7" id="KW-0238">DNA-binding</keyword>
<dbReference type="SUPFAM" id="SSF46894">
    <property type="entry name" value="C-terminal effector domain of the bipartite response regulators"/>
    <property type="match status" value="1"/>
</dbReference>
<evidence type="ECO:0000256" key="6">
    <source>
        <dbReference type="PROSITE-ProRule" id="PRU00169"/>
    </source>
</evidence>
<dbReference type="GO" id="GO:0000976">
    <property type="term" value="F:transcription cis-regulatory region binding"/>
    <property type="evidence" value="ECO:0007669"/>
    <property type="project" value="TreeGrafter"/>
</dbReference>
<feature type="domain" description="Response regulatory" evidence="8">
    <location>
        <begin position="2"/>
        <end position="116"/>
    </location>
</feature>
<dbReference type="SMART" id="SM00862">
    <property type="entry name" value="Trans_reg_C"/>
    <property type="match status" value="1"/>
</dbReference>
<comment type="caution">
    <text evidence="10">The sequence shown here is derived from an EMBL/GenBank/DDBJ whole genome shotgun (WGS) entry which is preliminary data.</text>
</comment>
<evidence type="ECO:0000256" key="7">
    <source>
        <dbReference type="PROSITE-ProRule" id="PRU01091"/>
    </source>
</evidence>
<dbReference type="AlphaFoldDB" id="A0A4R1PNR8"/>
<dbReference type="Pfam" id="PF00072">
    <property type="entry name" value="Response_reg"/>
    <property type="match status" value="1"/>
</dbReference>
<dbReference type="CDD" id="cd19935">
    <property type="entry name" value="REC_OmpR_CusR-like"/>
    <property type="match status" value="1"/>
</dbReference>